<evidence type="ECO:0000259" key="1">
    <source>
        <dbReference type="Pfam" id="PF04326"/>
    </source>
</evidence>
<dbReference type="OrthoDB" id="10259112at2759"/>
<dbReference type="EMBL" id="VXIV02001993">
    <property type="protein sequence ID" value="KAF6028062.1"/>
    <property type="molecule type" value="Genomic_DNA"/>
</dbReference>
<dbReference type="InterPro" id="IPR029684">
    <property type="entry name" value="Schlafen"/>
</dbReference>
<dbReference type="Gene3D" id="3.30.950.30">
    <property type="entry name" value="Schlafen, AAA domain"/>
    <property type="match status" value="1"/>
</dbReference>
<accession>A0A7J7JNY0</accession>
<evidence type="ECO:0000313" key="3">
    <source>
        <dbReference type="Proteomes" id="UP000593567"/>
    </source>
</evidence>
<comment type="caution">
    <text evidence="2">The sequence shown here is derived from an EMBL/GenBank/DDBJ whole genome shotgun (WGS) entry which is preliminary data.</text>
</comment>
<dbReference type="InterPro" id="IPR038461">
    <property type="entry name" value="Schlafen_AlbA_2_dom_sf"/>
</dbReference>
<dbReference type="PANTHER" id="PTHR12155:SF41">
    <property type="entry name" value="SCHLAFEN ALBA-2 DOMAIN-CONTAINING PROTEIN"/>
    <property type="match status" value="1"/>
</dbReference>
<feature type="domain" description="Schlafen AlbA-2" evidence="1">
    <location>
        <begin position="44"/>
        <end position="102"/>
    </location>
</feature>
<organism evidence="2 3">
    <name type="scientific">Bugula neritina</name>
    <name type="common">Brown bryozoan</name>
    <name type="synonym">Sertularia neritina</name>
    <dbReference type="NCBI Taxonomy" id="10212"/>
    <lineage>
        <taxon>Eukaryota</taxon>
        <taxon>Metazoa</taxon>
        <taxon>Spiralia</taxon>
        <taxon>Lophotrochozoa</taxon>
        <taxon>Bryozoa</taxon>
        <taxon>Gymnolaemata</taxon>
        <taxon>Cheilostomatida</taxon>
        <taxon>Flustrina</taxon>
        <taxon>Buguloidea</taxon>
        <taxon>Bugulidae</taxon>
        <taxon>Bugula</taxon>
    </lineage>
</organism>
<name>A0A7J7JNY0_BUGNE</name>
<dbReference type="PANTHER" id="PTHR12155">
    <property type="entry name" value="SCHLAFEN"/>
    <property type="match status" value="1"/>
</dbReference>
<gene>
    <name evidence="2" type="ORF">EB796_013649</name>
</gene>
<evidence type="ECO:0000313" key="2">
    <source>
        <dbReference type="EMBL" id="KAF6028062.1"/>
    </source>
</evidence>
<dbReference type="InterPro" id="IPR007421">
    <property type="entry name" value="Schlafen_AlbA_2_dom"/>
</dbReference>
<sequence length="239" mass="27198">MSRFYLYNQTLPYDEDICHEFKGHRNIVLADVPPTCVKFGSRSPISKAINAFLNTGLGGVIYCGVTDDGVCKGLTFSPYQMDHMRVSIQDAMNNFQPSVPPHRWKLEFVPVVEENPSPQELKNLYLSSEKYAVSERQRSHVIGTYNYCWCDKDAVAAFNNGHIHGDYVAEIVVHPWESSNPLDSQMVGTKTKLHPIHECDDHKVYIRQNASVKCLTLQEVIELTKSQVKSYYARVMGQH</sequence>
<dbReference type="Proteomes" id="UP000593567">
    <property type="component" value="Unassembled WGS sequence"/>
</dbReference>
<proteinExistence type="predicted"/>
<reference evidence="2" key="1">
    <citation type="submission" date="2020-06" db="EMBL/GenBank/DDBJ databases">
        <title>Draft genome of Bugula neritina, a colonial animal packing powerful symbionts and potential medicines.</title>
        <authorList>
            <person name="Rayko M."/>
        </authorList>
    </citation>
    <scope>NUCLEOTIDE SEQUENCE [LARGE SCALE GENOMIC DNA]</scope>
    <source>
        <strain evidence="2">Kwan_BN1</strain>
    </source>
</reference>
<dbReference type="Pfam" id="PF04326">
    <property type="entry name" value="SLFN_AlbA_2"/>
    <property type="match status" value="1"/>
</dbReference>
<dbReference type="AlphaFoldDB" id="A0A7J7JNY0"/>
<protein>
    <recommendedName>
        <fullName evidence="1">Schlafen AlbA-2 domain-containing protein</fullName>
    </recommendedName>
</protein>
<keyword evidence="3" id="KW-1185">Reference proteome</keyword>